<accession>K5WS23</accession>
<evidence type="ECO:0000313" key="6">
    <source>
        <dbReference type="EMBL" id="EKM53192.1"/>
    </source>
</evidence>
<feature type="compositionally biased region" description="Basic and acidic residues" evidence="4">
    <location>
        <begin position="17"/>
        <end position="36"/>
    </location>
</feature>
<dbReference type="InterPro" id="IPR040059">
    <property type="entry name" value="PUM3"/>
</dbReference>
<dbReference type="RefSeq" id="XP_007397888.1">
    <property type="nucleotide sequence ID" value="XM_007397826.1"/>
</dbReference>
<evidence type="ECO:0000256" key="3">
    <source>
        <dbReference type="PROSITE-ProRule" id="PRU00317"/>
    </source>
</evidence>
<dbReference type="Proteomes" id="UP000008370">
    <property type="component" value="Unassembled WGS sequence"/>
</dbReference>
<dbReference type="SUPFAM" id="SSF48371">
    <property type="entry name" value="ARM repeat"/>
    <property type="match status" value="1"/>
</dbReference>
<organism evidence="6 7">
    <name type="scientific">Phanerochaete carnosa (strain HHB-10118-sp)</name>
    <name type="common">White-rot fungus</name>
    <name type="synonym">Peniophora carnosa</name>
    <dbReference type="NCBI Taxonomy" id="650164"/>
    <lineage>
        <taxon>Eukaryota</taxon>
        <taxon>Fungi</taxon>
        <taxon>Dikarya</taxon>
        <taxon>Basidiomycota</taxon>
        <taxon>Agaricomycotina</taxon>
        <taxon>Agaricomycetes</taxon>
        <taxon>Polyporales</taxon>
        <taxon>Phanerochaetaceae</taxon>
        <taxon>Phanerochaete</taxon>
    </lineage>
</organism>
<dbReference type="PANTHER" id="PTHR13389">
    <property type="entry name" value="PUMILIO HOMOLOG 3"/>
    <property type="match status" value="1"/>
</dbReference>
<evidence type="ECO:0000313" key="7">
    <source>
        <dbReference type="Proteomes" id="UP000008370"/>
    </source>
</evidence>
<dbReference type="Gene3D" id="1.25.10.10">
    <property type="entry name" value="Leucine-rich Repeat Variant"/>
    <property type="match status" value="1"/>
</dbReference>
<keyword evidence="1" id="KW-0677">Repeat</keyword>
<sequence length="662" mass="73910">MPSAEKRKQKRAALPEPKAKKARIDTSSKQKNEKEKGKKRSRPVTAPVHEKSEASEEEYDGEEVLEDGGEEGGEDEETGEGDEEGTPSKVKDPNAARESHKAQKALLTQRKTSKPHSALLTEAKRAWSLARQKNLSKAERTQHINALMDVVRGRVKDIVFKHDASRIVQTIVKYGSAKERNEIAEELKGRYKDLAQNKYSKFLITKLIRLCPSHRTSILQEFQGSTMRLLLHREASSVLADAFELYANAYERSILLKDFYGKEAQLFTVTLGSDEERERSKKGLNGILDGTDKERRRRVLNAVKENLTTVFNNSDKGAVSHATVHRVLWEYLSAINETENEAVREKARRDMFEICQDVLAEMVHTKDGSRVVREFIAQGTAKDRKHIVKAIKPHVERMCKDDEAQLVLFTALDVIDDTKLTAKSLVADIVVSAHSLYQSPQGRRSLIYLVSPRTRRHFTPAQITLLAETDPIRAQTSKKDDAVRAEEVRKSASEPLLAWMAEKGAEVVRDPGGSLVVGEIMLYADGDKSPASETLLQALSSPYPSPDPATPHLISLPYSSRLYKTLLQGGPFSHQTNTVARSPLWDPLAFARSFVRIVGKENTLAMAKDDGTFVVTVLCERAKEDEALRKDVKGWFSGAVKELEKGEGGRGRGVLLEQIAAL</sequence>
<protein>
    <recommendedName>
        <fullName evidence="5">PUM-HD domain-containing protein</fullName>
    </recommendedName>
</protein>
<feature type="region of interest" description="Disordered" evidence="4">
    <location>
        <begin position="1"/>
        <end position="117"/>
    </location>
</feature>
<dbReference type="PROSITE" id="PS50302">
    <property type="entry name" value="PUM"/>
    <property type="match status" value="1"/>
</dbReference>
<dbReference type="OrthoDB" id="497380at2759"/>
<dbReference type="InterPro" id="IPR011989">
    <property type="entry name" value="ARM-like"/>
</dbReference>
<dbReference type="PROSITE" id="PS50303">
    <property type="entry name" value="PUM_HD"/>
    <property type="match status" value="1"/>
</dbReference>
<dbReference type="InterPro" id="IPR001313">
    <property type="entry name" value="Pumilio_RNA-bd_rpt"/>
</dbReference>
<dbReference type="InterPro" id="IPR012959">
    <property type="entry name" value="CPL_dom"/>
</dbReference>
<dbReference type="GO" id="GO:0006417">
    <property type="term" value="P:regulation of translation"/>
    <property type="evidence" value="ECO:0007669"/>
    <property type="project" value="TreeGrafter"/>
</dbReference>
<name>K5WS23_PHACS</name>
<dbReference type="GeneID" id="18909724"/>
<feature type="compositionally biased region" description="Acidic residues" evidence="4">
    <location>
        <begin position="55"/>
        <end position="85"/>
    </location>
</feature>
<reference evidence="6 7" key="1">
    <citation type="journal article" date="2012" name="BMC Genomics">
        <title>Comparative genomics of the white-rot fungi, Phanerochaete carnosa and P. chrysosporium, to elucidate the genetic basis of the distinct wood types they colonize.</title>
        <authorList>
            <person name="Suzuki H."/>
            <person name="MacDonald J."/>
            <person name="Syed K."/>
            <person name="Salamov A."/>
            <person name="Hori C."/>
            <person name="Aerts A."/>
            <person name="Henrissat B."/>
            <person name="Wiebenga A."/>
            <person name="vanKuyk P.A."/>
            <person name="Barry K."/>
            <person name="Lindquist E."/>
            <person name="LaButti K."/>
            <person name="Lapidus A."/>
            <person name="Lucas S."/>
            <person name="Coutinho P."/>
            <person name="Gong Y."/>
            <person name="Samejima M."/>
            <person name="Mahadevan R."/>
            <person name="Abou-Zaid M."/>
            <person name="de Vries R.P."/>
            <person name="Igarashi K."/>
            <person name="Yadav J.S."/>
            <person name="Grigoriev I.V."/>
            <person name="Master E.R."/>
        </authorList>
    </citation>
    <scope>NUCLEOTIDE SEQUENCE [LARGE SCALE GENOMIC DNA]</scope>
    <source>
        <strain evidence="6 7">HHB-10118-sp</strain>
    </source>
</reference>
<dbReference type="EMBL" id="JH930474">
    <property type="protein sequence ID" value="EKM53192.1"/>
    <property type="molecule type" value="Genomic_DNA"/>
</dbReference>
<dbReference type="InParanoid" id="K5WS23"/>
<dbReference type="KEGG" id="pco:PHACADRAFT_175580"/>
<dbReference type="HOGENOM" id="CLU_013994_2_0_1"/>
<dbReference type="GO" id="GO:0003729">
    <property type="term" value="F:mRNA binding"/>
    <property type="evidence" value="ECO:0007669"/>
    <property type="project" value="TreeGrafter"/>
</dbReference>
<dbReference type="GO" id="GO:0005730">
    <property type="term" value="C:nucleolus"/>
    <property type="evidence" value="ECO:0007669"/>
    <property type="project" value="TreeGrafter"/>
</dbReference>
<dbReference type="InterPro" id="IPR016024">
    <property type="entry name" value="ARM-type_fold"/>
</dbReference>
<feature type="compositionally biased region" description="Basic and acidic residues" evidence="4">
    <location>
        <begin position="89"/>
        <end position="101"/>
    </location>
</feature>
<keyword evidence="7" id="KW-1185">Reference proteome</keyword>
<dbReference type="AlphaFoldDB" id="K5WS23"/>
<dbReference type="STRING" id="650164.K5WS23"/>
<keyword evidence="2" id="KW-0694">RNA-binding</keyword>
<proteinExistence type="predicted"/>
<feature type="repeat" description="Pumilio" evidence="3">
    <location>
        <begin position="353"/>
        <end position="389"/>
    </location>
</feature>
<dbReference type="FunCoup" id="K5WS23">
    <property type="interactions" value="507"/>
</dbReference>
<dbReference type="PANTHER" id="PTHR13389:SF0">
    <property type="entry name" value="PUMILIO HOMOLOG 3"/>
    <property type="match status" value="1"/>
</dbReference>
<evidence type="ECO:0000256" key="1">
    <source>
        <dbReference type="ARBA" id="ARBA00022737"/>
    </source>
</evidence>
<dbReference type="SMART" id="SM00025">
    <property type="entry name" value="Pumilio"/>
    <property type="match status" value="5"/>
</dbReference>
<evidence type="ECO:0000256" key="4">
    <source>
        <dbReference type="SAM" id="MobiDB-lite"/>
    </source>
</evidence>
<gene>
    <name evidence="6" type="ORF">PHACADRAFT_175580</name>
</gene>
<dbReference type="InterPro" id="IPR033133">
    <property type="entry name" value="PUM-HD"/>
</dbReference>
<evidence type="ECO:0000259" key="5">
    <source>
        <dbReference type="PROSITE" id="PS50303"/>
    </source>
</evidence>
<evidence type="ECO:0000256" key="2">
    <source>
        <dbReference type="ARBA" id="ARBA00022884"/>
    </source>
</evidence>
<feature type="domain" description="PUM-HD" evidence="5">
    <location>
        <begin position="124"/>
        <end position="504"/>
    </location>
</feature>
<dbReference type="Pfam" id="PF08144">
    <property type="entry name" value="CPL"/>
    <property type="match status" value="1"/>
</dbReference>